<gene>
    <name evidence="5" type="ORF">BSTOLATCC_MIC32000</name>
</gene>
<evidence type="ECO:0000259" key="4">
    <source>
        <dbReference type="Pfam" id="PF09398"/>
    </source>
</evidence>
<protein>
    <recommendedName>
        <fullName evidence="4">FGFR1 oncogene partner (FOP) N-terminal dimerisation domain-containing protein</fullName>
    </recommendedName>
</protein>
<dbReference type="PANTHER" id="PTHR15431">
    <property type="entry name" value="FGFR1 ONCOGENE PARTNER/LISH DOMAIN-CONTAINING PROTEIN"/>
    <property type="match status" value="1"/>
</dbReference>
<dbReference type="AlphaFoldDB" id="A0AAU9JPR4"/>
<name>A0AAU9JPR4_9CILI</name>
<evidence type="ECO:0000256" key="2">
    <source>
        <dbReference type="ARBA" id="ARBA00023212"/>
    </source>
</evidence>
<reference evidence="5" key="1">
    <citation type="submission" date="2021-09" db="EMBL/GenBank/DDBJ databases">
        <authorList>
            <consortium name="AG Swart"/>
            <person name="Singh M."/>
            <person name="Singh A."/>
            <person name="Seah K."/>
            <person name="Emmerich C."/>
        </authorList>
    </citation>
    <scope>NUCLEOTIDE SEQUENCE</scope>
    <source>
        <strain evidence="5">ATCC30299</strain>
    </source>
</reference>
<evidence type="ECO:0000313" key="6">
    <source>
        <dbReference type="Proteomes" id="UP001162131"/>
    </source>
</evidence>
<keyword evidence="1" id="KW-0963">Cytoplasm</keyword>
<proteinExistence type="predicted"/>
<dbReference type="GO" id="GO:0034453">
    <property type="term" value="P:microtubule anchoring"/>
    <property type="evidence" value="ECO:0007669"/>
    <property type="project" value="InterPro"/>
</dbReference>
<accession>A0AAU9JPR4</accession>
<dbReference type="Proteomes" id="UP001162131">
    <property type="component" value="Unassembled WGS sequence"/>
</dbReference>
<evidence type="ECO:0000256" key="1">
    <source>
        <dbReference type="ARBA" id="ARBA00022490"/>
    </source>
</evidence>
<dbReference type="GO" id="GO:0005815">
    <property type="term" value="C:microtubule organizing center"/>
    <property type="evidence" value="ECO:0007669"/>
    <property type="project" value="InterPro"/>
</dbReference>
<organism evidence="5 6">
    <name type="scientific">Blepharisma stoltei</name>
    <dbReference type="NCBI Taxonomy" id="1481888"/>
    <lineage>
        <taxon>Eukaryota</taxon>
        <taxon>Sar</taxon>
        <taxon>Alveolata</taxon>
        <taxon>Ciliophora</taxon>
        <taxon>Postciliodesmatophora</taxon>
        <taxon>Heterotrichea</taxon>
        <taxon>Heterotrichida</taxon>
        <taxon>Blepharismidae</taxon>
        <taxon>Blepharisma</taxon>
    </lineage>
</organism>
<sequence length="215" mass="24639">MLNNGQLIESIISHPNFPKIRARLRANIYHVLAARDPMQTTNVFAKNFSSSEEGQIIIALFKDYLECADLYNTLEVFMPESGNMNILPSRDQLKALLGIELQPGIPILVTVIENIANKKRAKMPSLQIPSFKGKNETITQKFGIGEFDRKAAQKNPKDVLELEESSDSGVEEEQLDFRQLLRIPRRNDKIIDEKEELEEEDEEEDYRPPVRKKSL</sequence>
<feature type="domain" description="FGFR1 oncogene partner (FOP) N-terminal dimerisation" evidence="4">
    <location>
        <begin position="40"/>
        <end position="112"/>
    </location>
</feature>
<dbReference type="InterPro" id="IPR018993">
    <property type="entry name" value="FOP_dimerisation-dom_N"/>
</dbReference>
<dbReference type="Pfam" id="PF09398">
    <property type="entry name" value="FOP_dimer"/>
    <property type="match status" value="1"/>
</dbReference>
<feature type="region of interest" description="Disordered" evidence="3">
    <location>
        <begin position="191"/>
        <end position="215"/>
    </location>
</feature>
<evidence type="ECO:0000256" key="3">
    <source>
        <dbReference type="SAM" id="MobiDB-lite"/>
    </source>
</evidence>
<dbReference type="Gene3D" id="1.20.960.40">
    <property type="match status" value="1"/>
</dbReference>
<comment type="caution">
    <text evidence="5">The sequence shown here is derived from an EMBL/GenBank/DDBJ whole genome shotgun (WGS) entry which is preliminary data.</text>
</comment>
<dbReference type="EMBL" id="CAJZBQ010000032">
    <property type="protein sequence ID" value="CAG9322889.1"/>
    <property type="molecule type" value="Genomic_DNA"/>
</dbReference>
<keyword evidence="2" id="KW-0206">Cytoskeleton</keyword>
<feature type="compositionally biased region" description="Acidic residues" evidence="3">
    <location>
        <begin position="193"/>
        <end position="205"/>
    </location>
</feature>
<dbReference type="PANTHER" id="PTHR15431:SF9">
    <property type="entry name" value="CENTROSOMAL PROTEIN 43"/>
    <property type="match status" value="1"/>
</dbReference>
<keyword evidence="6" id="KW-1185">Reference proteome</keyword>
<evidence type="ECO:0000313" key="5">
    <source>
        <dbReference type="EMBL" id="CAG9322889.1"/>
    </source>
</evidence>